<evidence type="ECO:0000256" key="3">
    <source>
        <dbReference type="ARBA" id="ARBA00023054"/>
    </source>
</evidence>
<keyword evidence="1" id="KW-0813">Transport</keyword>
<dbReference type="Ensembl" id="ENSSSCT00050002790.1">
    <property type="protein sequence ID" value="ENSSSCP00050000885.1"/>
    <property type="gene ID" value="ENSSSCG00050002089.1"/>
</dbReference>
<dbReference type="Ensembl" id="ENSSSCT00045052157.1">
    <property type="protein sequence ID" value="ENSSSCP00045036286.1"/>
    <property type="gene ID" value="ENSSSCG00045029669.1"/>
</dbReference>
<evidence type="ECO:0000313" key="8">
    <source>
        <dbReference type="Ensembl" id="ENSSSCP00035031184.1"/>
    </source>
</evidence>
<dbReference type="Proteomes" id="UP000694571">
    <property type="component" value="Unplaced"/>
</dbReference>
<accession>A0A8D1AMS6</accession>
<feature type="domain" description="Vacuolar protein sorting-associated protein 54 N-terminal" evidence="7">
    <location>
        <begin position="54"/>
        <end position="299"/>
    </location>
</feature>
<dbReference type="Ensembl" id="ENSSSCT00060023725.1">
    <property type="protein sequence ID" value="ENSSSCP00060009947.1"/>
    <property type="gene ID" value="ENSSSCG00060017624.1"/>
</dbReference>
<gene>
    <name evidence="8" type="primary">VPS50</name>
</gene>
<dbReference type="Proteomes" id="UP000694725">
    <property type="component" value="Unplaced"/>
</dbReference>
<dbReference type="InterPro" id="IPR040047">
    <property type="entry name" value="VPS50"/>
</dbReference>
<organism evidence="8 9">
    <name type="scientific">Sus scrofa</name>
    <name type="common">Pig</name>
    <dbReference type="NCBI Taxonomy" id="9823"/>
    <lineage>
        <taxon>Eukaryota</taxon>
        <taxon>Metazoa</taxon>
        <taxon>Chordata</taxon>
        <taxon>Craniata</taxon>
        <taxon>Vertebrata</taxon>
        <taxon>Euteleostomi</taxon>
        <taxon>Mammalia</taxon>
        <taxon>Eutheria</taxon>
        <taxon>Laurasiatheria</taxon>
        <taxon>Artiodactyla</taxon>
        <taxon>Suina</taxon>
        <taxon>Suidae</taxon>
        <taxon>Sus</taxon>
    </lineage>
</organism>
<dbReference type="Ensembl" id="ENSSSCT00035076328.1">
    <property type="protein sequence ID" value="ENSSSCP00035031184.1"/>
    <property type="gene ID" value="ENSSSCG00035057004.1"/>
</dbReference>
<dbReference type="PANTHER" id="PTHR13258:SF0">
    <property type="entry name" value="SYNDETIN"/>
    <property type="match status" value="1"/>
</dbReference>
<protein>
    <submittedName>
        <fullName evidence="8">VPS50 subunit of EARP/GARPII complex</fullName>
    </submittedName>
</protein>
<feature type="region of interest" description="Disordered" evidence="5">
    <location>
        <begin position="449"/>
        <end position="471"/>
    </location>
</feature>
<evidence type="ECO:0000256" key="4">
    <source>
        <dbReference type="SAM" id="Coils"/>
    </source>
</evidence>
<evidence type="ECO:0000313" key="9">
    <source>
        <dbReference type="Proteomes" id="UP000694720"/>
    </source>
</evidence>
<dbReference type="Proteomes" id="UP000694722">
    <property type="component" value="Unplaced"/>
</dbReference>
<dbReference type="GO" id="GO:0042147">
    <property type="term" value="P:retrograde transport, endosome to Golgi"/>
    <property type="evidence" value="ECO:0007669"/>
    <property type="project" value="InterPro"/>
</dbReference>
<evidence type="ECO:0000259" key="6">
    <source>
        <dbReference type="Pfam" id="PF10474"/>
    </source>
</evidence>
<dbReference type="GO" id="GO:0032456">
    <property type="term" value="P:endocytic recycling"/>
    <property type="evidence" value="ECO:0007669"/>
    <property type="project" value="InterPro"/>
</dbReference>
<dbReference type="GO" id="GO:1990745">
    <property type="term" value="C:EARP complex"/>
    <property type="evidence" value="ECO:0007669"/>
    <property type="project" value="InterPro"/>
</dbReference>
<evidence type="ECO:0000259" key="7">
    <source>
        <dbReference type="Pfam" id="PF10475"/>
    </source>
</evidence>
<keyword evidence="3 4" id="KW-0175">Coiled coil</keyword>
<dbReference type="Pfam" id="PF10475">
    <property type="entry name" value="Vps54_N"/>
    <property type="match status" value="1"/>
</dbReference>
<dbReference type="Proteomes" id="UP000694728">
    <property type="component" value="Unplaced"/>
</dbReference>
<name>A0A8D1AMS6_PIG</name>
<feature type="region of interest" description="Disordered" evidence="5">
    <location>
        <begin position="1"/>
        <end position="26"/>
    </location>
</feature>
<dbReference type="Pfam" id="PF10474">
    <property type="entry name" value="Syndetin_C"/>
    <property type="match status" value="1"/>
</dbReference>
<dbReference type="GO" id="GO:0005829">
    <property type="term" value="C:cytosol"/>
    <property type="evidence" value="ECO:0007669"/>
    <property type="project" value="GOC"/>
</dbReference>
<sequence length="871" mass="100413">MQKIKSLMTRQGLKSPPESLSDLGAIESLRVPGKEEFRELREQPSDPQAEQELINSIEQVYFSTDSFDIVRYELEKLPPVLNLQELEEYRDKLKQQQAAELERVTSLQTGLQLAAVICTNGRRHLNIAKEGFTQASLGLLANQRKRQLLIGLLKSLRTIKTLQRTDVRLSEMLEEEDYPGAIQLCLECQKAASTFKHYSCISELNSKLQDTLEQIEEQLDVALSKICKNFDINHYTKVQQAYRLLGKTQTAMDQLHMHFTQAIHNTVFQVVLGYVELCAGNTDTKFQKLQYKDLCTDVQLKVKTYLLGTDLSIFKYDDFIFVLDIISRLMQVGEEFCGSKSEVLQDSIRKQSVNYFKNYHRTRLDELRMFLENETWELCPVKSNFSILQLHEFKFMEQSRSPSVSPSKQPSSTSSKTVTLFEQYCSGGNPFEIQANHKDEETEDVLASNGYESDEQEKSAYQEYDSDSDVPEELKRDYVDEQTGDAPVKSVSRETLKSRKKSDYSLNKVNAPILTNTTLNVIRLVGKYMQMMNILKPIAFDVIHFMSQLFDYYLYAIYTFFGRNDSLESTGLGLSSSRLRTTLNRIQESLIDMEVSADPTATLTAAEERKEKVPSPHLSHLVVLTSGDTLYGLAERVVATESLVFLAEQFEFLQPHLDAVMPAVKKPFLQQFYSQTVSTASELRKPIYWIVAGKAIDYEQMLLLMANVKWDVKEIMSQHNIYVDALLKEFEQFNMRLNEVSKKVRIPLPVSNILWEHCIRLANRTIVEGYANVKKCSNEGRALMQLDFQQFLMKLEKLTDIRPIPDKEFVETYIKAYYLTENDMERWIKEHREYSTKQLINLVNVCLGSHINKKARQKLLSAVDDIDRPKR</sequence>
<dbReference type="PANTHER" id="PTHR13258">
    <property type="entry name" value="SYNDETIN"/>
    <property type="match status" value="1"/>
</dbReference>
<dbReference type="Proteomes" id="UP000694723">
    <property type="component" value="Unplaced"/>
</dbReference>
<keyword evidence="2" id="KW-0653">Protein transport</keyword>
<dbReference type="InterPro" id="IPR019514">
    <property type="entry name" value="Syndetin_C"/>
</dbReference>
<proteinExistence type="predicted"/>
<dbReference type="GO" id="GO:0015031">
    <property type="term" value="P:protein transport"/>
    <property type="evidence" value="ECO:0007669"/>
    <property type="project" value="UniProtKB-KW"/>
</dbReference>
<dbReference type="Ensembl" id="ENSSSCT00055051941.1">
    <property type="protein sequence ID" value="ENSSSCP00055041495.1"/>
    <property type="gene ID" value="ENSSSCG00055025733.1"/>
</dbReference>
<evidence type="ECO:0000256" key="1">
    <source>
        <dbReference type="ARBA" id="ARBA00022448"/>
    </source>
</evidence>
<feature type="coiled-coil region" evidence="4">
    <location>
        <begin position="198"/>
        <end position="225"/>
    </location>
</feature>
<dbReference type="Proteomes" id="UP000694720">
    <property type="component" value="Unplaced"/>
</dbReference>
<reference evidence="8" key="1">
    <citation type="submission" date="2025-05" db="UniProtKB">
        <authorList>
            <consortium name="Ensembl"/>
        </authorList>
    </citation>
    <scope>IDENTIFICATION</scope>
</reference>
<evidence type="ECO:0000256" key="5">
    <source>
        <dbReference type="SAM" id="MobiDB-lite"/>
    </source>
</evidence>
<dbReference type="Proteomes" id="UP000694724">
    <property type="component" value="Unplaced"/>
</dbReference>
<dbReference type="InterPro" id="IPR019515">
    <property type="entry name" value="VPS54_N"/>
</dbReference>
<dbReference type="Ensembl" id="ENSSSCT00040101604.1">
    <property type="protein sequence ID" value="ENSSSCP00040045776.1"/>
    <property type="gene ID" value="ENSSSCG00040073284.1"/>
</dbReference>
<feature type="domain" description="Syndetin C-terminal" evidence="6">
    <location>
        <begin position="630"/>
        <end position="864"/>
    </location>
</feature>
<dbReference type="Ensembl" id="ENSSSCT00065025062.1">
    <property type="protein sequence ID" value="ENSSSCP00065010238.1"/>
    <property type="gene ID" value="ENSSSCG00065018802.1"/>
</dbReference>
<dbReference type="AlphaFoldDB" id="A0A8D1AMS6"/>
<evidence type="ECO:0000256" key="2">
    <source>
        <dbReference type="ARBA" id="ARBA00022927"/>
    </source>
</evidence>